<protein>
    <recommendedName>
        <fullName evidence="5">DUF2951 family protein</fullName>
    </recommendedName>
</protein>
<evidence type="ECO:0000256" key="2">
    <source>
        <dbReference type="SAM" id="Phobius"/>
    </source>
</evidence>
<organism evidence="3 4">
    <name type="scientific">Alkalihalobacterium chitinilyticum</name>
    <dbReference type="NCBI Taxonomy" id="2980103"/>
    <lineage>
        <taxon>Bacteria</taxon>
        <taxon>Bacillati</taxon>
        <taxon>Bacillota</taxon>
        <taxon>Bacilli</taxon>
        <taxon>Bacillales</taxon>
        <taxon>Bacillaceae</taxon>
        <taxon>Alkalihalobacterium</taxon>
    </lineage>
</organism>
<evidence type="ECO:0000256" key="1">
    <source>
        <dbReference type="SAM" id="Coils"/>
    </source>
</evidence>
<feature type="coiled-coil region" evidence="1">
    <location>
        <begin position="1"/>
        <end position="35"/>
    </location>
</feature>
<feature type="transmembrane region" description="Helical" evidence="2">
    <location>
        <begin position="87"/>
        <end position="110"/>
    </location>
</feature>
<keyword evidence="4" id="KW-1185">Reference proteome</keyword>
<name>A0ABT5V8Q2_9BACI</name>
<evidence type="ECO:0008006" key="5">
    <source>
        <dbReference type="Google" id="ProtNLM"/>
    </source>
</evidence>
<proteinExistence type="predicted"/>
<evidence type="ECO:0000313" key="3">
    <source>
        <dbReference type="EMBL" id="MDE5411820.1"/>
    </source>
</evidence>
<dbReference type="Proteomes" id="UP001148125">
    <property type="component" value="Unassembled WGS sequence"/>
</dbReference>
<gene>
    <name evidence="3" type="ORF">N7Z68_00305</name>
</gene>
<sequence length="111" mass="12860">MERNQNEMIVLHEKIDQLKQEVEALSRVIEKKTDNNDVKVIIDEQMKENKYMTNEQVALTVDKILTEKEFTTETEVKNKTKEIHLKIVKWTIGTGLSVAAIILALLRVILL</sequence>
<keyword evidence="2" id="KW-0472">Membrane</keyword>
<accession>A0ABT5V8Q2</accession>
<keyword evidence="1" id="KW-0175">Coiled coil</keyword>
<comment type="caution">
    <text evidence="3">The sequence shown here is derived from an EMBL/GenBank/DDBJ whole genome shotgun (WGS) entry which is preliminary data.</text>
</comment>
<keyword evidence="2" id="KW-0812">Transmembrane</keyword>
<evidence type="ECO:0000313" key="4">
    <source>
        <dbReference type="Proteomes" id="UP001148125"/>
    </source>
</evidence>
<dbReference type="RefSeq" id="WP_275116455.1">
    <property type="nucleotide sequence ID" value="NZ_JAOTPO010000001.1"/>
</dbReference>
<keyword evidence="2" id="KW-1133">Transmembrane helix</keyword>
<dbReference type="EMBL" id="JAOTPO010000001">
    <property type="protein sequence ID" value="MDE5411820.1"/>
    <property type="molecule type" value="Genomic_DNA"/>
</dbReference>
<reference evidence="3" key="1">
    <citation type="submission" date="2024-05" db="EMBL/GenBank/DDBJ databases">
        <title>Alkalihalobacillus sp. strain MEB203 novel alkaliphilic bacterium from Lonar Lake, India.</title>
        <authorList>
            <person name="Joshi A."/>
            <person name="Thite S."/>
            <person name="Mengade P."/>
        </authorList>
    </citation>
    <scope>NUCLEOTIDE SEQUENCE</scope>
    <source>
        <strain evidence="3">MEB 203</strain>
    </source>
</reference>